<keyword evidence="3" id="KW-1185">Reference proteome</keyword>
<accession>A0A067QJ22</accession>
<evidence type="ECO:0000313" key="3">
    <source>
        <dbReference type="Proteomes" id="UP000027265"/>
    </source>
</evidence>
<name>A0A067QJ22_9AGAM</name>
<feature type="compositionally biased region" description="Basic and acidic residues" evidence="1">
    <location>
        <begin position="77"/>
        <end position="95"/>
    </location>
</feature>
<organism evidence="2 3">
    <name type="scientific">Jaapia argillacea MUCL 33604</name>
    <dbReference type="NCBI Taxonomy" id="933084"/>
    <lineage>
        <taxon>Eukaryota</taxon>
        <taxon>Fungi</taxon>
        <taxon>Dikarya</taxon>
        <taxon>Basidiomycota</taxon>
        <taxon>Agaricomycotina</taxon>
        <taxon>Agaricomycetes</taxon>
        <taxon>Agaricomycetidae</taxon>
        <taxon>Jaapiales</taxon>
        <taxon>Jaapiaceae</taxon>
        <taxon>Jaapia</taxon>
    </lineage>
</organism>
<protein>
    <submittedName>
        <fullName evidence="2">Uncharacterized protein</fullName>
    </submittedName>
</protein>
<evidence type="ECO:0000256" key="1">
    <source>
        <dbReference type="SAM" id="MobiDB-lite"/>
    </source>
</evidence>
<feature type="region of interest" description="Disordered" evidence="1">
    <location>
        <begin position="77"/>
        <end position="106"/>
    </location>
</feature>
<dbReference type="HOGENOM" id="CLU_1643950_0_0_1"/>
<dbReference type="InParanoid" id="A0A067QJ22"/>
<sequence>MRDMMNDEIRCEGEGRKPYSLRGDRQCVAAQMWRMAGRDEGENDGWWLAMVHHYRFHYPRASVQWTWGLRDEDLCKEASRQKEKRSEGVSRRGYETDPSAQPNHRKIGERWVEHMSSGKIATTEDHAQVPYTPLITIVILTNRASLRKRVGKKTNREGRAR</sequence>
<dbReference type="AlphaFoldDB" id="A0A067QJ22"/>
<reference evidence="3" key="1">
    <citation type="journal article" date="2014" name="Proc. Natl. Acad. Sci. U.S.A.">
        <title>Extensive sampling of basidiomycete genomes demonstrates inadequacy of the white-rot/brown-rot paradigm for wood decay fungi.</title>
        <authorList>
            <person name="Riley R."/>
            <person name="Salamov A.A."/>
            <person name="Brown D.W."/>
            <person name="Nagy L.G."/>
            <person name="Floudas D."/>
            <person name="Held B.W."/>
            <person name="Levasseur A."/>
            <person name="Lombard V."/>
            <person name="Morin E."/>
            <person name="Otillar R."/>
            <person name="Lindquist E.A."/>
            <person name="Sun H."/>
            <person name="LaButti K.M."/>
            <person name="Schmutz J."/>
            <person name="Jabbour D."/>
            <person name="Luo H."/>
            <person name="Baker S.E."/>
            <person name="Pisabarro A.G."/>
            <person name="Walton J.D."/>
            <person name="Blanchette R.A."/>
            <person name="Henrissat B."/>
            <person name="Martin F."/>
            <person name="Cullen D."/>
            <person name="Hibbett D.S."/>
            <person name="Grigoriev I.V."/>
        </authorList>
    </citation>
    <scope>NUCLEOTIDE SEQUENCE [LARGE SCALE GENOMIC DNA]</scope>
    <source>
        <strain evidence="3">MUCL 33604</strain>
    </source>
</reference>
<gene>
    <name evidence="2" type="ORF">JAAARDRAFT_466379</name>
</gene>
<proteinExistence type="predicted"/>
<dbReference type="Proteomes" id="UP000027265">
    <property type="component" value="Unassembled WGS sequence"/>
</dbReference>
<dbReference type="EMBL" id="KL197711">
    <property type="protein sequence ID" value="KDQ62621.1"/>
    <property type="molecule type" value="Genomic_DNA"/>
</dbReference>
<evidence type="ECO:0000313" key="2">
    <source>
        <dbReference type="EMBL" id="KDQ62621.1"/>
    </source>
</evidence>